<evidence type="ECO:0000259" key="5">
    <source>
        <dbReference type="PROSITE" id="PS51883"/>
    </source>
</evidence>
<dbReference type="Pfam" id="PF01018">
    <property type="entry name" value="GTP1_OBG"/>
    <property type="match status" value="2"/>
</dbReference>
<dbReference type="InterPro" id="IPR036726">
    <property type="entry name" value="GTP1_OBG_dom_sf"/>
</dbReference>
<keyword evidence="2" id="KW-0342">GTP-binding</keyword>
<evidence type="ECO:0000313" key="6">
    <source>
        <dbReference type="EMBL" id="KDQ32784.1"/>
    </source>
</evidence>
<dbReference type="PROSITE" id="PS51710">
    <property type="entry name" value="G_OBG"/>
    <property type="match status" value="1"/>
</dbReference>
<evidence type="ECO:0000256" key="2">
    <source>
        <dbReference type="ARBA" id="ARBA00023134"/>
    </source>
</evidence>
<dbReference type="InterPro" id="IPR045086">
    <property type="entry name" value="OBG_GTPase"/>
</dbReference>
<dbReference type="InParanoid" id="A0A067NXZ6"/>
<dbReference type="VEuPathDB" id="FungiDB:PLEOSDRAFT_1032541"/>
<dbReference type="EMBL" id="KL198004">
    <property type="protein sequence ID" value="KDQ32784.1"/>
    <property type="molecule type" value="Genomic_DNA"/>
</dbReference>
<name>A0A067NXZ6_PLEO1</name>
<dbReference type="CDD" id="cd01898">
    <property type="entry name" value="Obg"/>
    <property type="match status" value="1"/>
</dbReference>
<dbReference type="GO" id="GO:0005739">
    <property type="term" value="C:mitochondrion"/>
    <property type="evidence" value="ECO:0007669"/>
    <property type="project" value="TreeGrafter"/>
</dbReference>
<evidence type="ECO:0000256" key="1">
    <source>
        <dbReference type="ARBA" id="ARBA00022741"/>
    </source>
</evidence>
<feature type="domain" description="OBG-type G" evidence="4">
    <location>
        <begin position="315"/>
        <end position="563"/>
    </location>
</feature>
<dbReference type="PANTHER" id="PTHR11702:SF31">
    <property type="entry name" value="MITOCHONDRIAL RIBOSOME-ASSOCIATED GTPASE 2"/>
    <property type="match status" value="1"/>
</dbReference>
<dbReference type="Gene3D" id="3.40.50.300">
    <property type="entry name" value="P-loop containing nucleotide triphosphate hydrolases"/>
    <property type="match status" value="1"/>
</dbReference>
<dbReference type="GO" id="GO:0003924">
    <property type="term" value="F:GTPase activity"/>
    <property type="evidence" value="ECO:0007669"/>
    <property type="project" value="InterPro"/>
</dbReference>
<dbReference type="Pfam" id="PF01926">
    <property type="entry name" value="MMR_HSR1"/>
    <property type="match status" value="1"/>
</dbReference>
<proteinExistence type="predicted"/>
<evidence type="ECO:0000256" key="3">
    <source>
        <dbReference type="SAM" id="MobiDB-lite"/>
    </source>
</evidence>
<feature type="region of interest" description="Disordered" evidence="3">
    <location>
        <begin position="258"/>
        <end position="282"/>
    </location>
</feature>
<dbReference type="AlphaFoldDB" id="A0A067NXZ6"/>
<dbReference type="Proteomes" id="UP000027073">
    <property type="component" value="Unassembled WGS sequence"/>
</dbReference>
<evidence type="ECO:0000259" key="4">
    <source>
        <dbReference type="PROSITE" id="PS51710"/>
    </source>
</evidence>
<dbReference type="GO" id="GO:0042254">
    <property type="term" value="P:ribosome biogenesis"/>
    <property type="evidence" value="ECO:0007669"/>
    <property type="project" value="UniProtKB-UniRule"/>
</dbReference>
<dbReference type="InterPro" id="IPR006169">
    <property type="entry name" value="GTP1_OBG_dom"/>
</dbReference>
<dbReference type="GO" id="GO:0005525">
    <property type="term" value="F:GTP binding"/>
    <property type="evidence" value="ECO:0007669"/>
    <property type="project" value="UniProtKB-KW"/>
</dbReference>
<evidence type="ECO:0008006" key="8">
    <source>
        <dbReference type="Google" id="ProtNLM"/>
    </source>
</evidence>
<dbReference type="STRING" id="1137138.A0A067NXZ6"/>
<sequence length="590" mass="64968">MLLSLLRLRTPSLADPTCYTRRLKLALSRSISDASITSDLTAEEKESLRGKLHRQRKTEWKRRQGGQSFLDYLIVNVRGGNGGNGCAAFHREKFVPHGPPSGGDGGRGGDVYIIPTPHMTTLSSISKKIRGEAGGHGRGTWQSGKSGSPTIIKVPLGTVVRELGRDHPLRAQDEWEAEEAALEGLPPALKRDKMRENRWVHYPRAAEDNVERDSFKEAEQNMYKVERERRLERRRRAIESPIDLDLSKEMKEDTSIDAPLGTRRQEPPGHLVASGGQGGLGNTHFITAENRSPKFATRGQEGERVTLILELKLLADIGLVGMPNAGKSTLLRALTGGRVKSEVASYAFTTLNPVVGVVRVAEDGTFEGSLQHGAVYGETAVEREHEQARHDLDRQTIAAEDITSTSPYSFSAEAAVPQRSGHYFDAVEDFRFTISDNPGLISRASDNVGLGHSFLRAMERSLALAYVVDFSQPAPWDELKVLKEELEQYKPGMSEKARIVIANKADLLASTGDAAEVEEAKTKLKHLEEWAKDNLGPLDVVAVSGKYAQNLKKVVRLMRSYVEAERLAMENNVELDSPPSAPSLEETSTP</sequence>
<dbReference type="PANTHER" id="PTHR11702">
    <property type="entry name" value="DEVELOPMENTALLY REGULATED GTP-BINDING PROTEIN-RELATED"/>
    <property type="match status" value="1"/>
</dbReference>
<gene>
    <name evidence="6" type="ORF">PLEOSDRAFT_1032541</name>
</gene>
<dbReference type="PROSITE" id="PS51883">
    <property type="entry name" value="OBG"/>
    <property type="match status" value="1"/>
</dbReference>
<feature type="domain" description="Obg" evidence="5">
    <location>
        <begin position="67"/>
        <end position="314"/>
    </location>
</feature>
<keyword evidence="1" id="KW-0547">Nucleotide-binding</keyword>
<dbReference type="SUPFAM" id="SSF52540">
    <property type="entry name" value="P-loop containing nucleoside triphosphate hydrolases"/>
    <property type="match status" value="1"/>
</dbReference>
<dbReference type="InterPro" id="IPR031167">
    <property type="entry name" value="G_OBG"/>
</dbReference>
<dbReference type="InterPro" id="IPR027417">
    <property type="entry name" value="P-loop_NTPase"/>
</dbReference>
<dbReference type="InterPro" id="IPR006073">
    <property type="entry name" value="GTP-bd"/>
</dbReference>
<evidence type="ECO:0000313" key="7">
    <source>
        <dbReference type="Proteomes" id="UP000027073"/>
    </source>
</evidence>
<organism evidence="6 7">
    <name type="scientific">Pleurotus ostreatus (strain PC15)</name>
    <name type="common">Oyster mushroom</name>
    <dbReference type="NCBI Taxonomy" id="1137138"/>
    <lineage>
        <taxon>Eukaryota</taxon>
        <taxon>Fungi</taxon>
        <taxon>Dikarya</taxon>
        <taxon>Basidiomycota</taxon>
        <taxon>Agaricomycotina</taxon>
        <taxon>Agaricomycetes</taxon>
        <taxon>Agaricomycetidae</taxon>
        <taxon>Agaricales</taxon>
        <taxon>Pleurotineae</taxon>
        <taxon>Pleurotaceae</taxon>
        <taxon>Pleurotus</taxon>
    </lineage>
</organism>
<dbReference type="HOGENOM" id="CLU_011747_2_6_1"/>
<feature type="compositionally biased region" description="Polar residues" evidence="3">
    <location>
        <begin position="140"/>
        <end position="149"/>
    </location>
</feature>
<accession>A0A067NXZ6</accession>
<dbReference type="OrthoDB" id="347018at2759"/>
<protein>
    <recommendedName>
        <fullName evidence="8">OBG-type G domain-containing protein</fullName>
    </recommendedName>
</protein>
<dbReference type="FunCoup" id="A0A067NXZ6">
    <property type="interactions" value="369"/>
</dbReference>
<dbReference type="Gene3D" id="2.70.210.12">
    <property type="entry name" value="GTP1/OBG domain"/>
    <property type="match status" value="1"/>
</dbReference>
<feature type="region of interest" description="Disordered" evidence="3">
    <location>
        <begin position="130"/>
        <end position="150"/>
    </location>
</feature>
<dbReference type="SUPFAM" id="SSF82051">
    <property type="entry name" value="Obg GTP-binding protein N-terminal domain"/>
    <property type="match status" value="1"/>
</dbReference>
<reference evidence="7" key="1">
    <citation type="journal article" date="2014" name="Proc. Natl. Acad. Sci. U.S.A.">
        <title>Extensive sampling of basidiomycete genomes demonstrates inadequacy of the white-rot/brown-rot paradigm for wood decay fungi.</title>
        <authorList>
            <person name="Riley R."/>
            <person name="Salamov A.A."/>
            <person name="Brown D.W."/>
            <person name="Nagy L.G."/>
            <person name="Floudas D."/>
            <person name="Held B.W."/>
            <person name="Levasseur A."/>
            <person name="Lombard V."/>
            <person name="Morin E."/>
            <person name="Otillar R."/>
            <person name="Lindquist E.A."/>
            <person name="Sun H."/>
            <person name="LaButti K.M."/>
            <person name="Schmutz J."/>
            <person name="Jabbour D."/>
            <person name="Luo H."/>
            <person name="Baker S.E."/>
            <person name="Pisabarro A.G."/>
            <person name="Walton J.D."/>
            <person name="Blanchette R.A."/>
            <person name="Henrissat B."/>
            <person name="Martin F."/>
            <person name="Cullen D."/>
            <person name="Hibbett D.S."/>
            <person name="Grigoriev I.V."/>
        </authorList>
    </citation>
    <scope>NUCLEOTIDE SEQUENCE [LARGE SCALE GENOMIC DNA]</scope>
    <source>
        <strain evidence="7">PC15</strain>
    </source>
</reference>